<keyword evidence="9" id="KW-0206">Cytoskeleton</keyword>
<evidence type="ECO:0000256" key="2">
    <source>
        <dbReference type="ARBA" id="ARBA00004245"/>
    </source>
</evidence>
<evidence type="ECO:0000256" key="5">
    <source>
        <dbReference type="ARBA" id="ARBA00022574"/>
    </source>
</evidence>
<keyword evidence="5" id="KW-0853">WD repeat</keyword>
<comment type="similarity">
    <text evidence="3">Belongs to the dynein intermediate chain family.</text>
</comment>
<comment type="caution">
    <text evidence="11">The sequence shown here is derived from an EMBL/GenBank/DDBJ whole genome shotgun (WGS) entry which is preliminary data.</text>
</comment>
<dbReference type="GO" id="GO:0045504">
    <property type="term" value="F:dynein heavy chain binding"/>
    <property type="evidence" value="ECO:0007669"/>
    <property type="project" value="TreeGrafter"/>
</dbReference>
<reference evidence="11" key="1">
    <citation type="submission" date="2023-03" db="EMBL/GenBank/DDBJ databases">
        <title>Chromosome-level genomes of two armyworms, Mythimna separata and Mythimna loreyi, provide insights into the biosynthesis and reception of sex pheromones.</title>
        <authorList>
            <person name="Zhao H."/>
        </authorList>
    </citation>
    <scope>NUCLEOTIDE SEQUENCE</scope>
    <source>
        <strain evidence="11">BeijingLab</strain>
        <tissue evidence="11">Pupa</tissue>
    </source>
</reference>
<dbReference type="EMBL" id="JARGEI010000016">
    <property type="protein sequence ID" value="KAJ8717823.1"/>
    <property type="molecule type" value="Genomic_DNA"/>
</dbReference>
<keyword evidence="10" id="KW-0966">Cell projection</keyword>
<keyword evidence="7" id="KW-0677">Repeat</keyword>
<dbReference type="GO" id="GO:0045503">
    <property type="term" value="F:dynein light chain binding"/>
    <property type="evidence" value="ECO:0007669"/>
    <property type="project" value="TreeGrafter"/>
</dbReference>
<dbReference type="Proteomes" id="UP001231518">
    <property type="component" value="Chromosome 18"/>
</dbReference>
<name>A0AAD8DQZ2_MYTSE</name>
<evidence type="ECO:0000313" key="11">
    <source>
        <dbReference type="EMBL" id="KAJ8717823.1"/>
    </source>
</evidence>
<evidence type="ECO:0000256" key="4">
    <source>
        <dbReference type="ARBA" id="ARBA00022490"/>
    </source>
</evidence>
<keyword evidence="6" id="KW-0493">Microtubule</keyword>
<evidence type="ECO:0000256" key="7">
    <source>
        <dbReference type="ARBA" id="ARBA00022737"/>
    </source>
</evidence>
<dbReference type="InterPro" id="IPR036322">
    <property type="entry name" value="WD40_repeat_dom_sf"/>
</dbReference>
<dbReference type="GO" id="GO:0003341">
    <property type="term" value="P:cilium movement"/>
    <property type="evidence" value="ECO:0007669"/>
    <property type="project" value="TreeGrafter"/>
</dbReference>
<evidence type="ECO:0000256" key="6">
    <source>
        <dbReference type="ARBA" id="ARBA00022701"/>
    </source>
</evidence>
<dbReference type="GO" id="GO:0036158">
    <property type="term" value="P:outer dynein arm assembly"/>
    <property type="evidence" value="ECO:0007669"/>
    <property type="project" value="TreeGrafter"/>
</dbReference>
<dbReference type="AlphaFoldDB" id="A0AAD8DQZ2"/>
<comment type="subcellular location">
    <subcellularLocation>
        <location evidence="1">Cell projection</location>
        <location evidence="1">Cilium</location>
    </subcellularLocation>
    <subcellularLocation>
        <location evidence="2">Cytoplasm</location>
        <location evidence="2">Cytoskeleton</location>
    </subcellularLocation>
</comment>
<accession>A0AAD8DQZ2</accession>
<evidence type="ECO:0000256" key="3">
    <source>
        <dbReference type="ARBA" id="ARBA00011059"/>
    </source>
</evidence>
<dbReference type="PANTHER" id="PTHR12442:SF11">
    <property type="entry name" value="DYNEIN AXONEMAL INTERMEDIATE CHAIN 1"/>
    <property type="match status" value="1"/>
</dbReference>
<protein>
    <submittedName>
        <fullName evidence="11">Uncharacterized protein</fullName>
    </submittedName>
</protein>
<evidence type="ECO:0000256" key="10">
    <source>
        <dbReference type="ARBA" id="ARBA00023273"/>
    </source>
</evidence>
<keyword evidence="8" id="KW-0505">Motor protein</keyword>
<keyword evidence="4" id="KW-0963">Cytoplasm</keyword>
<evidence type="ECO:0000256" key="9">
    <source>
        <dbReference type="ARBA" id="ARBA00023212"/>
    </source>
</evidence>
<evidence type="ECO:0000256" key="1">
    <source>
        <dbReference type="ARBA" id="ARBA00004138"/>
    </source>
</evidence>
<gene>
    <name evidence="11" type="ORF">PYW07_005753</name>
</gene>
<dbReference type="GO" id="GO:0036157">
    <property type="term" value="C:outer dynein arm"/>
    <property type="evidence" value="ECO:0007669"/>
    <property type="project" value="TreeGrafter"/>
</dbReference>
<dbReference type="SUPFAM" id="SSF50978">
    <property type="entry name" value="WD40 repeat-like"/>
    <property type="match status" value="1"/>
</dbReference>
<keyword evidence="12" id="KW-1185">Reference proteome</keyword>
<dbReference type="PANTHER" id="PTHR12442">
    <property type="entry name" value="DYNEIN INTERMEDIATE CHAIN"/>
    <property type="match status" value="1"/>
</dbReference>
<evidence type="ECO:0000313" key="12">
    <source>
        <dbReference type="Proteomes" id="UP001231518"/>
    </source>
</evidence>
<proteinExistence type="inferred from homology"/>
<sequence length="99" mass="11488">MGSLLPLWKFQFDPMRSHAVCDVQWNPHYQDLFAVAYGSCKTCLLSPMARVSKMFREGMGSLLPLWKFQFHPMRSHAVCDVQWNPHYQDLFAVAYGSCE</sequence>
<dbReference type="InterPro" id="IPR050687">
    <property type="entry name" value="Dynein_IC"/>
</dbReference>
<evidence type="ECO:0000256" key="8">
    <source>
        <dbReference type="ARBA" id="ARBA00023175"/>
    </source>
</evidence>
<dbReference type="GO" id="GO:0005874">
    <property type="term" value="C:microtubule"/>
    <property type="evidence" value="ECO:0007669"/>
    <property type="project" value="UniProtKB-KW"/>
</dbReference>
<organism evidence="11 12">
    <name type="scientific">Mythimna separata</name>
    <name type="common">Oriental armyworm</name>
    <name type="synonym">Pseudaletia separata</name>
    <dbReference type="NCBI Taxonomy" id="271217"/>
    <lineage>
        <taxon>Eukaryota</taxon>
        <taxon>Metazoa</taxon>
        <taxon>Ecdysozoa</taxon>
        <taxon>Arthropoda</taxon>
        <taxon>Hexapoda</taxon>
        <taxon>Insecta</taxon>
        <taxon>Pterygota</taxon>
        <taxon>Neoptera</taxon>
        <taxon>Endopterygota</taxon>
        <taxon>Lepidoptera</taxon>
        <taxon>Glossata</taxon>
        <taxon>Ditrysia</taxon>
        <taxon>Noctuoidea</taxon>
        <taxon>Noctuidae</taxon>
        <taxon>Noctuinae</taxon>
        <taxon>Hadenini</taxon>
        <taxon>Mythimna</taxon>
    </lineage>
</organism>